<dbReference type="STRING" id="1319815.HMPREF0202_01791"/>
<keyword evidence="5 7" id="KW-0472">Membrane</keyword>
<dbReference type="PANTHER" id="PTHR30572:SF4">
    <property type="entry name" value="ABC TRANSPORTER PERMEASE YTRF"/>
    <property type="match status" value="1"/>
</dbReference>
<proteinExistence type="inferred from homology"/>
<dbReference type="InterPro" id="IPR050250">
    <property type="entry name" value="Macrolide_Exporter_MacB"/>
</dbReference>
<evidence type="ECO:0000313" key="9">
    <source>
        <dbReference type="EMBL" id="ERT68402.1"/>
    </source>
</evidence>
<dbReference type="EMBL" id="AXZF01000067">
    <property type="protein sequence ID" value="ERT68402.1"/>
    <property type="molecule type" value="Genomic_DNA"/>
</dbReference>
<protein>
    <recommendedName>
        <fullName evidence="8">ABC3 transporter permease C-terminal domain-containing protein</fullName>
    </recommendedName>
</protein>
<comment type="similarity">
    <text evidence="6">Belongs to the ABC-4 integral membrane protein family.</text>
</comment>
<feature type="transmembrane region" description="Helical" evidence="7">
    <location>
        <begin position="322"/>
        <end position="342"/>
    </location>
</feature>
<evidence type="ECO:0000256" key="7">
    <source>
        <dbReference type="SAM" id="Phobius"/>
    </source>
</evidence>
<reference evidence="9 10" key="1">
    <citation type="submission" date="2013-08" db="EMBL/GenBank/DDBJ databases">
        <authorList>
            <person name="Weinstock G."/>
            <person name="Sodergren E."/>
            <person name="Wylie T."/>
            <person name="Fulton L."/>
            <person name="Fulton R."/>
            <person name="Fronick C."/>
            <person name="O'Laughlin M."/>
            <person name="Godfrey J."/>
            <person name="Miner T."/>
            <person name="Herter B."/>
            <person name="Appelbaum E."/>
            <person name="Cordes M."/>
            <person name="Lek S."/>
            <person name="Wollam A."/>
            <person name="Pepin K.H."/>
            <person name="Palsikar V.B."/>
            <person name="Mitreva M."/>
            <person name="Wilson R.K."/>
        </authorList>
    </citation>
    <scope>NUCLEOTIDE SEQUENCE [LARGE SCALE GENOMIC DNA]</scope>
    <source>
        <strain evidence="9 10">ATCC BAA-474</strain>
    </source>
</reference>
<evidence type="ECO:0000256" key="3">
    <source>
        <dbReference type="ARBA" id="ARBA00022692"/>
    </source>
</evidence>
<evidence type="ECO:0000256" key="5">
    <source>
        <dbReference type="ARBA" id="ARBA00023136"/>
    </source>
</evidence>
<keyword evidence="2" id="KW-1003">Cell membrane</keyword>
<evidence type="ECO:0000256" key="6">
    <source>
        <dbReference type="ARBA" id="ARBA00038076"/>
    </source>
</evidence>
<evidence type="ECO:0000256" key="1">
    <source>
        <dbReference type="ARBA" id="ARBA00004651"/>
    </source>
</evidence>
<name>U7V9K6_9FUSO</name>
<sequence length="358" mass="39460">MKFWMAFRFLKGNLERAAFPLMAVIVGAMSLVMTLSLGDGAKNIIDKDLSAIGGNRILVGGGSLSSKDLELMEKMPFVEYAVLPEKRKLIGNTLYRGYSKKALSAMGLPNLKENEVVLDKQQFLEAEAGAEIALETELGKRKFTIRDLYQEESPFETMKMGDRVIVSDETFERIFGRMSYNSLVVSFPQDEDGEEYIPVVLRELNRSRFSYNQVRVLETPAVYKKVERIKSFVGKSLFILSFISLIVGGAGILNLIAAAVRERTSYIGILRAMGMDKGSLMEIFLIEAAVVITLGAVIGVILGVAVSYLAGNLLKIPPYFNFIKLVGALVLTMGVGLIFGVFPAKRAGELEIVEALKI</sequence>
<keyword evidence="10" id="KW-1185">Reference proteome</keyword>
<feature type="domain" description="ABC3 transporter permease C-terminal" evidence="8">
    <location>
        <begin position="239"/>
        <end position="348"/>
    </location>
</feature>
<dbReference type="eggNOG" id="COG0577">
    <property type="taxonomic scope" value="Bacteria"/>
</dbReference>
<gene>
    <name evidence="9" type="ORF">HMPREF0202_01791</name>
</gene>
<comment type="caution">
    <text evidence="9">The sequence shown here is derived from an EMBL/GenBank/DDBJ whole genome shotgun (WGS) entry which is preliminary data.</text>
</comment>
<dbReference type="RefSeq" id="WP_023051327.1">
    <property type="nucleotide sequence ID" value="NZ_CP173062.2"/>
</dbReference>
<dbReference type="GO" id="GO:0022857">
    <property type="term" value="F:transmembrane transporter activity"/>
    <property type="evidence" value="ECO:0007669"/>
    <property type="project" value="TreeGrafter"/>
</dbReference>
<dbReference type="GO" id="GO:0005886">
    <property type="term" value="C:plasma membrane"/>
    <property type="evidence" value="ECO:0007669"/>
    <property type="project" value="UniProtKB-SubCell"/>
</dbReference>
<dbReference type="Proteomes" id="UP000017081">
    <property type="component" value="Unassembled WGS sequence"/>
</dbReference>
<feature type="transmembrane region" description="Helical" evidence="7">
    <location>
        <begin position="237"/>
        <end position="260"/>
    </location>
</feature>
<dbReference type="HOGENOM" id="CLU_000604_8_0_0"/>
<comment type="subcellular location">
    <subcellularLocation>
        <location evidence="1">Cell membrane</location>
        <topology evidence="1">Multi-pass membrane protein</topology>
    </subcellularLocation>
</comment>
<evidence type="ECO:0000259" key="8">
    <source>
        <dbReference type="Pfam" id="PF02687"/>
    </source>
</evidence>
<keyword evidence="4 7" id="KW-1133">Transmembrane helix</keyword>
<dbReference type="AlphaFoldDB" id="U7V9K6"/>
<feature type="transmembrane region" description="Helical" evidence="7">
    <location>
        <begin position="280"/>
        <end position="310"/>
    </location>
</feature>
<keyword evidence="3 7" id="KW-0812">Transmembrane</keyword>
<dbReference type="InterPro" id="IPR003838">
    <property type="entry name" value="ABC3_permease_C"/>
</dbReference>
<evidence type="ECO:0000313" key="10">
    <source>
        <dbReference type="Proteomes" id="UP000017081"/>
    </source>
</evidence>
<evidence type="ECO:0000256" key="4">
    <source>
        <dbReference type="ARBA" id="ARBA00022989"/>
    </source>
</evidence>
<dbReference type="Pfam" id="PF02687">
    <property type="entry name" value="FtsX"/>
    <property type="match status" value="1"/>
</dbReference>
<evidence type="ECO:0000256" key="2">
    <source>
        <dbReference type="ARBA" id="ARBA00022475"/>
    </source>
</evidence>
<accession>U7V9K6</accession>
<dbReference type="PANTHER" id="PTHR30572">
    <property type="entry name" value="MEMBRANE COMPONENT OF TRANSPORTER-RELATED"/>
    <property type="match status" value="1"/>
</dbReference>
<organism evidence="9 10">
    <name type="scientific">Cetobacterium somerae ATCC BAA-474</name>
    <dbReference type="NCBI Taxonomy" id="1319815"/>
    <lineage>
        <taxon>Bacteria</taxon>
        <taxon>Fusobacteriati</taxon>
        <taxon>Fusobacteriota</taxon>
        <taxon>Fusobacteriia</taxon>
        <taxon>Fusobacteriales</taxon>
        <taxon>Fusobacteriaceae</taxon>
        <taxon>Cetobacterium</taxon>
    </lineage>
</organism>